<proteinExistence type="predicted"/>
<accession>I7MKU7</accession>
<dbReference type="GeneID" id="7837693"/>
<dbReference type="HOGENOM" id="CLU_1558363_0_0_1"/>
<gene>
    <name evidence="1" type="ORF">TTHERM_00219170</name>
</gene>
<evidence type="ECO:0000313" key="1">
    <source>
        <dbReference type="EMBL" id="EAS00344.1"/>
    </source>
</evidence>
<protein>
    <submittedName>
        <fullName evidence="1">Uncharacterized protein</fullName>
    </submittedName>
</protein>
<sequence>MGCHNTKSIKTRPDFYYQTSYLNKQYFELIKKLKLNRERIYETIEKGYLLQNLDISIFQDEQIIRDTISQLQQSKEANDFYIIQTEFDIYEKTQKQIQHDLAETVEQHKLLLKKIDVKQPLNIEKMLQNMQINRDKLLSYYRIIYSPQNLDEKASSYQNLPSYRAYSTRDEV</sequence>
<dbReference type="EMBL" id="GG662621">
    <property type="protein sequence ID" value="EAS00344.1"/>
    <property type="molecule type" value="Genomic_DNA"/>
</dbReference>
<reference evidence="2" key="1">
    <citation type="journal article" date="2006" name="PLoS Biol.">
        <title>Macronuclear genome sequence of the ciliate Tetrahymena thermophila, a model eukaryote.</title>
        <authorList>
            <person name="Eisen J.A."/>
            <person name="Coyne R.S."/>
            <person name="Wu M."/>
            <person name="Wu D."/>
            <person name="Thiagarajan M."/>
            <person name="Wortman J.R."/>
            <person name="Badger J.H."/>
            <person name="Ren Q."/>
            <person name="Amedeo P."/>
            <person name="Jones K.M."/>
            <person name="Tallon L.J."/>
            <person name="Delcher A.L."/>
            <person name="Salzberg S.L."/>
            <person name="Silva J.C."/>
            <person name="Haas B.J."/>
            <person name="Majoros W.H."/>
            <person name="Farzad M."/>
            <person name="Carlton J.M."/>
            <person name="Smith R.K. Jr."/>
            <person name="Garg J."/>
            <person name="Pearlman R.E."/>
            <person name="Karrer K.M."/>
            <person name="Sun L."/>
            <person name="Manning G."/>
            <person name="Elde N.C."/>
            <person name="Turkewitz A.P."/>
            <person name="Asai D.J."/>
            <person name="Wilkes D.E."/>
            <person name="Wang Y."/>
            <person name="Cai H."/>
            <person name="Collins K."/>
            <person name="Stewart B.A."/>
            <person name="Lee S.R."/>
            <person name="Wilamowska K."/>
            <person name="Weinberg Z."/>
            <person name="Ruzzo W.L."/>
            <person name="Wloga D."/>
            <person name="Gaertig J."/>
            <person name="Frankel J."/>
            <person name="Tsao C.-C."/>
            <person name="Gorovsky M.A."/>
            <person name="Keeling P.J."/>
            <person name="Waller R.F."/>
            <person name="Patron N.J."/>
            <person name="Cherry J.M."/>
            <person name="Stover N.A."/>
            <person name="Krieger C.J."/>
            <person name="del Toro C."/>
            <person name="Ryder H.F."/>
            <person name="Williamson S.C."/>
            <person name="Barbeau R.A."/>
            <person name="Hamilton E.P."/>
            <person name="Orias E."/>
        </authorList>
    </citation>
    <scope>NUCLEOTIDE SEQUENCE [LARGE SCALE GENOMIC DNA]</scope>
    <source>
        <strain evidence="2">SB210</strain>
    </source>
</reference>
<name>I7MKU7_TETTS</name>
<dbReference type="RefSeq" id="XP_001020589.1">
    <property type="nucleotide sequence ID" value="XM_001020589.1"/>
</dbReference>
<keyword evidence="2" id="KW-1185">Reference proteome</keyword>
<dbReference type="KEGG" id="tet:TTHERM_00219170"/>
<evidence type="ECO:0000313" key="2">
    <source>
        <dbReference type="Proteomes" id="UP000009168"/>
    </source>
</evidence>
<dbReference type="Proteomes" id="UP000009168">
    <property type="component" value="Unassembled WGS sequence"/>
</dbReference>
<dbReference type="InParanoid" id="I7MKU7"/>
<dbReference type="AlphaFoldDB" id="I7MKU7"/>
<organism evidence="1 2">
    <name type="scientific">Tetrahymena thermophila (strain SB210)</name>
    <dbReference type="NCBI Taxonomy" id="312017"/>
    <lineage>
        <taxon>Eukaryota</taxon>
        <taxon>Sar</taxon>
        <taxon>Alveolata</taxon>
        <taxon>Ciliophora</taxon>
        <taxon>Intramacronucleata</taxon>
        <taxon>Oligohymenophorea</taxon>
        <taxon>Hymenostomatida</taxon>
        <taxon>Tetrahymenina</taxon>
        <taxon>Tetrahymenidae</taxon>
        <taxon>Tetrahymena</taxon>
    </lineage>
</organism>